<evidence type="ECO:0000256" key="4">
    <source>
        <dbReference type="ARBA" id="ARBA00023136"/>
    </source>
</evidence>
<evidence type="ECO:0000313" key="7">
    <source>
        <dbReference type="EMBL" id="KAG6511529.1"/>
    </source>
</evidence>
<evidence type="ECO:0000313" key="8">
    <source>
        <dbReference type="Proteomes" id="UP000734854"/>
    </source>
</evidence>
<evidence type="ECO:0000256" key="2">
    <source>
        <dbReference type="ARBA" id="ARBA00022692"/>
    </source>
</evidence>
<protein>
    <recommendedName>
        <fullName evidence="6">Late embryogenesis abundant protein LEA-2 subgroup domain-containing protein</fullName>
    </recommendedName>
</protein>
<dbReference type="InterPro" id="IPR044839">
    <property type="entry name" value="NDR1-like"/>
</dbReference>
<accession>A0A8J5LB06</accession>
<evidence type="ECO:0000256" key="5">
    <source>
        <dbReference type="SAM" id="Phobius"/>
    </source>
</evidence>
<dbReference type="InterPro" id="IPR004864">
    <property type="entry name" value="LEA_2"/>
</dbReference>
<keyword evidence="3 5" id="KW-1133">Transmembrane helix</keyword>
<proteinExistence type="predicted"/>
<organism evidence="7 8">
    <name type="scientific">Zingiber officinale</name>
    <name type="common">Ginger</name>
    <name type="synonym">Amomum zingiber</name>
    <dbReference type="NCBI Taxonomy" id="94328"/>
    <lineage>
        <taxon>Eukaryota</taxon>
        <taxon>Viridiplantae</taxon>
        <taxon>Streptophyta</taxon>
        <taxon>Embryophyta</taxon>
        <taxon>Tracheophyta</taxon>
        <taxon>Spermatophyta</taxon>
        <taxon>Magnoliopsida</taxon>
        <taxon>Liliopsida</taxon>
        <taxon>Zingiberales</taxon>
        <taxon>Zingiberaceae</taxon>
        <taxon>Zingiber</taxon>
    </lineage>
</organism>
<evidence type="ECO:0000256" key="3">
    <source>
        <dbReference type="ARBA" id="ARBA00022989"/>
    </source>
</evidence>
<comment type="subcellular location">
    <subcellularLocation>
        <location evidence="1">Membrane</location>
        <topology evidence="1">Single-pass membrane protein</topology>
    </subcellularLocation>
</comment>
<comment type="caution">
    <text evidence="7">The sequence shown here is derived from an EMBL/GenBank/DDBJ whole genome shotgun (WGS) entry which is preliminary data.</text>
</comment>
<name>A0A8J5LB06_ZINOF</name>
<dbReference type="Gene3D" id="2.60.40.1820">
    <property type="match status" value="1"/>
</dbReference>
<feature type="domain" description="Late embryogenesis abundant protein LEA-2 subgroup" evidence="6">
    <location>
        <begin position="81"/>
        <end position="174"/>
    </location>
</feature>
<dbReference type="EMBL" id="JACMSC010000008">
    <property type="protein sequence ID" value="KAG6511529.1"/>
    <property type="molecule type" value="Genomic_DNA"/>
</dbReference>
<dbReference type="SUPFAM" id="SSF117070">
    <property type="entry name" value="LEA14-like"/>
    <property type="match status" value="1"/>
</dbReference>
<feature type="transmembrane region" description="Helical" evidence="5">
    <location>
        <begin position="29"/>
        <end position="49"/>
    </location>
</feature>
<evidence type="ECO:0000259" key="6">
    <source>
        <dbReference type="Pfam" id="PF03168"/>
    </source>
</evidence>
<dbReference type="Pfam" id="PF03168">
    <property type="entry name" value="LEA_2"/>
    <property type="match status" value="1"/>
</dbReference>
<dbReference type="GO" id="GO:0016020">
    <property type="term" value="C:membrane"/>
    <property type="evidence" value="ECO:0007669"/>
    <property type="project" value="UniProtKB-SubCell"/>
</dbReference>
<dbReference type="GO" id="GO:0098542">
    <property type="term" value="P:defense response to other organism"/>
    <property type="evidence" value="ECO:0007669"/>
    <property type="project" value="InterPro"/>
</dbReference>
<evidence type="ECO:0000256" key="1">
    <source>
        <dbReference type="ARBA" id="ARBA00004167"/>
    </source>
</evidence>
<dbReference type="PANTHER" id="PTHR31234:SF4">
    <property type="entry name" value="EXPRESSED PROTEIN"/>
    <property type="match status" value="1"/>
</dbReference>
<gene>
    <name evidence="7" type="ORF">ZIOFF_029597</name>
</gene>
<keyword evidence="4 5" id="KW-0472">Membrane</keyword>
<dbReference type="AlphaFoldDB" id="A0A8J5LB06"/>
<keyword evidence="8" id="KW-1185">Reference proteome</keyword>
<sequence>MAMAVVEEQGEGTHPLLSPLPRRRNSFRLLPVLLFALALGVALFLLWPADPDLRVARLRFDGVHLSTSPSLCLNVSISLSVKVRNPNFFSLDYDSLVSTIGYRGRKLGSVTSEGGRVGARRVSYLDADLQLNGIRVIHDIFYLLEDYRRGSIPFETITEVQGKLRIFFIDVPVEGKFSCSLQVNAQNQTLLRQDCYIEMDKAINFKERIAVLLRICPAPLRKK</sequence>
<reference evidence="7 8" key="1">
    <citation type="submission" date="2020-08" db="EMBL/GenBank/DDBJ databases">
        <title>Plant Genome Project.</title>
        <authorList>
            <person name="Zhang R.-G."/>
        </authorList>
    </citation>
    <scope>NUCLEOTIDE SEQUENCE [LARGE SCALE GENOMIC DNA]</scope>
    <source>
        <tissue evidence="7">Rhizome</tissue>
    </source>
</reference>
<dbReference type="Proteomes" id="UP000734854">
    <property type="component" value="Unassembled WGS sequence"/>
</dbReference>
<keyword evidence="2 5" id="KW-0812">Transmembrane</keyword>
<dbReference type="PANTHER" id="PTHR31234">
    <property type="entry name" value="LATE EMBRYOGENESIS ABUNDANT (LEA) HYDROXYPROLINE-RICH GLYCOPROTEIN FAMILY"/>
    <property type="match status" value="1"/>
</dbReference>